<protein>
    <recommendedName>
        <fullName evidence="17">Subtilisin-like protease</fullName>
    </recommendedName>
</protein>
<dbReference type="Gene3D" id="3.40.50.200">
    <property type="entry name" value="Peptidase S8/S53 domain"/>
    <property type="match status" value="1"/>
</dbReference>
<dbReference type="CDD" id="cd02120">
    <property type="entry name" value="PA_subtilisin_like"/>
    <property type="match status" value="1"/>
</dbReference>
<evidence type="ECO:0000256" key="9">
    <source>
        <dbReference type="PIRSR" id="PIRSR615500-1"/>
    </source>
</evidence>
<dbReference type="Gene3D" id="3.50.30.30">
    <property type="match status" value="1"/>
</dbReference>
<evidence type="ECO:0000313" key="16">
    <source>
        <dbReference type="Proteomes" id="UP000652761"/>
    </source>
</evidence>
<dbReference type="AlphaFoldDB" id="A0A843X318"/>
<evidence type="ECO:0000256" key="3">
    <source>
        <dbReference type="ARBA" id="ARBA00022525"/>
    </source>
</evidence>
<dbReference type="EMBL" id="NMUH01004480">
    <property type="protein sequence ID" value="MQM09820.1"/>
    <property type="molecule type" value="Genomic_DNA"/>
</dbReference>
<comment type="subcellular location">
    <subcellularLocation>
        <location evidence="1">Secreted</location>
    </subcellularLocation>
</comment>
<name>A0A843X318_COLES</name>
<dbReference type="PRINTS" id="PR00723">
    <property type="entry name" value="SUBTILISIN"/>
</dbReference>
<keyword evidence="8" id="KW-0325">Glycoprotein</keyword>
<evidence type="ECO:0000256" key="11">
    <source>
        <dbReference type="SAM" id="SignalP"/>
    </source>
</evidence>
<evidence type="ECO:0000256" key="1">
    <source>
        <dbReference type="ARBA" id="ARBA00004613"/>
    </source>
</evidence>
<dbReference type="FunFam" id="3.30.70.80:FF:000003">
    <property type="entry name" value="Subtilisin-like protease SBT1.9"/>
    <property type="match status" value="1"/>
</dbReference>
<dbReference type="InterPro" id="IPR045051">
    <property type="entry name" value="SBT"/>
</dbReference>
<evidence type="ECO:0000256" key="8">
    <source>
        <dbReference type="ARBA" id="ARBA00023180"/>
    </source>
</evidence>
<dbReference type="InterPro" id="IPR036852">
    <property type="entry name" value="Peptidase_S8/S53_dom_sf"/>
</dbReference>
<feature type="active site" description="Charge relay system" evidence="9 10">
    <location>
        <position position="143"/>
    </location>
</feature>
<keyword evidence="7 10" id="KW-0720">Serine protease</keyword>
<evidence type="ECO:0000256" key="5">
    <source>
        <dbReference type="ARBA" id="ARBA00022729"/>
    </source>
</evidence>
<comment type="caution">
    <text evidence="15">The sequence shown here is derived from an EMBL/GenBank/DDBJ whole genome shotgun (WGS) entry which is preliminary data.</text>
</comment>
<dbReference type="OrthoDB" id="206201at2759"/>
<dbReference type="InterPro" id="IPR015500">
    <property type="entry name" value="Peptidase_S8_subtilisin-rel"/>
</dbReference>
<dbReference type="PROSITE" id="PS00138">
    <property type="entry name" value="SUBTILASE_SER"/>
    <property type="match status" value="1"/>
</dbReference>
<dbReference type="GO" id="GO:0004252">
    <property type="term" value="F:serine-type endopeptidase activity"/>
    <property type="evidence" value="ECO:0007669"/>
    <property type="project" value="UniProtKB-UniRule"/>
</dbReference>
<dbReference type="SUPFAM" id="SSF52743">
    <property type="entry name" value="Subtilisin-like"/>
    <property type="match status" value="1"/>
</dbReference>
<feature type="domain" description="Peptidase S8/S53" evidence="12">
    <location>
        <begin position="134"/>
        <end position="565"/>
    </location>
</feature>
<dbReference type="PROSITE" id="PS51892">
    <property type="entry name" value="SUBTILASE"/>
    <property type="match status" value="1"/>
</dbReference>
<feature type="active site" description="Charge relay system" evidence="9 10">
    <location>
        <position position="528"/>
    </location>
</feature>
<dbReference type="InterPro" id="IPR037045">
    <property type="entry name" value="S8pro/Inhibitor_I9_sf"/>
</dbReference>
<feature type="chain" id="PRO_5033047054" description="Subtilisin-like protease" evidence="11">
    <location>
        <begin position="21"/>
        <end position="762"/>
    </location>
</feature>
<evidence type="ECO:0000256" key="4">
    <source>
        <dbReference type="ARBA" id="ARBA00022670"/>
    </source>
</evidence>
<evidence type="ECO:0008006" key="17">
    <source>
        <dbReference type="Google" id="ProtNLM"/>
    </source>
</evidence>
<reference evidence="15" key="1">
    <citation type="submission" date="2017-07" db="EMBL/GenBank/DDBJ databases">
        <title>Taro Niue Genome Assembly and Annotation.</title>
        <authorList>
            <person name="Atibalentja N."/>
            <person name="Keating K."/>
            <person name="Fields C.J."/>
        </authorList>
    </citation>
    <scope>NUCLEOTIDE SEQUENCE</scope>
    <source>
        <strain evidence="15">Niue_2</strain>
        <tissue evidence="15">Leaf</tissue>
    </source>
</reference>
<keyword evidence="5 11" id="KW-0732">Signal</keyword>
<feature type="domain" description="Subtilisin-like protease fibronectin type-III" evidence="14">
    <location>
        <begin position="642"/>
        <end position="749"/>
    </location>
</feature>
<evidence type="ECO:0000256" key="2">
    <source>
        <dbReference type="ARBA" id="ARBA00011073"/>
    </source>
</evidence>
<sequence length="762" mass="82151">MAAVFTFLLFTALCLHHVSAQLASYVVHMDKSAMPKAFADHHAWYSATVFAAAATADLHAADAGSDLPYLIYVYDEAIHGFSARLSASQLEQIKRSRGFLHAYRDLPVELDTTYTQDFIGLREDRGIWPASHHGKGAIIGVIDTGVWPESQSYADDGMPAVPARWKGACEVGDNFTTAMCNRKLIGARSFNRGLLAEEPNLNISVNSPRDADGHGTHTSSTAGGNYVRGASYFGYGSGTARGAAPRAHLAIYKVLWREGSSTADVLAGIDQAISDGVDVISISMSSRSTGLYDNPLAIAAFAAMERGIFVAHTAGNRGPFLRTIRHGIPWALTVGASTTDRRFGGTVVLGDGTAIHGGSLYFGTPPSTRLLPLVLVSDCDNETLVLEKGRNKVVLCQQQLVDYSDNWVYPPATVREARLPAIFIVASYKIESNSKFDYPAVLVTPADGARLLSYVNTTSNPKASLRFRKTVFGTRPAPAVASYSSRGPSRMCPYVLKPDVVAPGTGVIASYVPSEANGSPFEVQHGTSMACPHAAGVAAMLKALHPDWSSAAIRSAMMTTASTSDNTGGQISDPARSGALASPFDMGSGQLDPNRAVDPGLVYDADAGDYRRLLCALNYTKAQIRAITRSGIKSRCSDASLDLNYPSFVGYFDPVGARPSVANNKVREFRRTVTSVADGEWNYTAEVTPIDGFGIKVQPMRLVFRKKNERQSFTLRMVRRRKMEGGETAYGWLRWVDRRGGQVVRSPVLAATTLYVLPSEES</sequence>
<dbReference type="Gene3D" id="3.30.70.80">
    <property type="entry name" value="Peptidase S8 propeptide/proteinase inhibitor I9"/>
    <property type="match status" value="1"/>
</dbReference>
<dbReference type="GO" id="GO:0006508">
    <property type="term" value="P:proteolysis"/>
    <property type="evidence" value="ECO:0007669"/>
    <property type="project" value="UniProtKB-KW"/>
</dbReference>
<dbReference type="Proteomes" id="UP000652761">
    <property type="component" value="Unassembled WGS sequence"/>
</dbReference>
<evidence type="ECO:0000256" key="6">
    <source>
        <dbReference type="ARBA" id="ARBA00022801"/>
    </source>
</evidence>
<dbReference type="InterPro" id="IPR041469">
    <property type="entry name" value="Subtilisin-like_FN3"/>
</dbReference>
<evidence type="ECO:0000259" key="14">
    <source>
        <dbReference type="Pfam" id="PF17766"/>
    </source>
</evidence>
<feature type="signal peptide" evidence="11">
    <location>
        <begin position="1"/>
        <end position="20"/>
    </location>
</feature>
<feature type="active site" description="Charge relay system" evidence="9 10">
    <location>
        <position position="214"/>
    </location>
</feature>
<evidence type="ECO:0000256" key="7">
    <source>
        <dbReference type="ARBA" id="ARBA00022825"/>
    </source>
</evidence>
<evidence type="ECO:0000259" key="13">
    <source>
        <dbReference type="Pfam" id="PF05922"/>
    </source>
</evidence>
<dbReference type="InterPro" id="IPR010259">
    <property type="entry name" value="S8pro/Inhibitor_I9"/>
</dbReference>
<gene>
    <name evidence="15" type="ORF">Taro_042698</name>
</gene>
<dbReference type="Pfam" id="PF17766">
    <property type="entry name" value="fn3_6"/>
    <property type="match status" value="1"/>
</dbReference>
<dbReference type="InterPro" id="IPR023828">
    <property type="entry name" value="Peptidase_S8_Ser-AS"/>
</dbReference>
<organism evidence="15 16">
    <name type="scientific">Colocasia esculenta</name>
    <name type="common">Wild taro</name>
    <name type="synonym">Arum esculentum</name>
    <dbReference type="NCBI Taxonomy" id="4460"/>
    <lineage>
        <taxon>Eukaryota</taxon>
        <taxon>Viridiplantae</taxon>
        <taxon>Streptophyta</taxon>
        <taxon>Embryophyta</taxon>
        <taxon>Tracheophyta</taxon>
        <taxon>Spermatophyta</taxon>
        <taxon>Magnoliopsida</taxon>
        <taxon>Liliopsida</taxon>
        <taxon>Araceae</taxon>
        <taxon>Aroideae</taxon>
        <taxon>Colocasieae</taxon>
        <taxon>Colocasia</taxon>
    </lineage>
</organism>
<evidence type="ECO:0000256" key="10">
    <source>
        <dbReference type="PROSITE-ProRule" id="PRU01240"/>
    </source>
</evidence>
<dbReference type="Gene3D" id="2.60.40.2310">
    <property type="match status" value="1"/>
</dbReference>
<keyword evidence="16" id="KW-1185">Reference proteome</keyword>
<dbReference type="Pfam" id="PF05922">
    <property type="entry name" value="Inhibitor_I9"/>
    <property type="match status" value="1"/>
</dbReference>
<dbReference type="InterPro" id="IPR034197">
    <property type="entry name" value="Peptidases_S8_3"/>
</dbReference>
<dbReference type="PANTHER" id="PTHR10795">
    <property type="entry name" value="PROPROTEIN CONVERTASE SUBTILISIN/KEXIN"/>
    <property type="match status" value="1"/>
</dbReference>
<dbReference type="FunFam" id="3.40.50.200:FF:000006">
    <property type="entry name" value="Subtilisin-like protease SBT1.5"/>
    <property type="match status" value="1"/>
</dbReference>
<dbReference type="CDD" id="cd04852">
    <property type="entry name" value="Peptidases_S8_3"/>
    <property type="match status" value="1"/>
</dbReference>
<dbReference type="GO" id="GO:0005576">
    <property type="term" value="C:extracellular region"/>
    <property type="evidence" value="ECO:0007669"/>
    <property type="project" value="UniProtKB-SubCell"/>
</dbReference>
<dbReference type="InterPro" id="IPR000209">
    <property type="entry name" value="Peptidase_S8/S53_dom"/>
</dbReference>
<proteinExistence type="inferred from homology"/>
<accession>A0A843X318</accession>
<keyword evidence="3" id="KW-0964">Secreted</keyword>
<evidence type="ECO:0000259" key="12">
    <source>
        <dbReference type="Pfam" id="PF00082"/>
    </source>
</evidence>
<keyword evidence="4 10" id="KW-0645">Protease</keyword>
<keyword evidence="6 10" id="KW-0378">Hydrolase</keyword>
<dbReference type="Pfam" id="PF00082">
    <property type="entry name" value="Peptidase_S8"/>
    <property type="match status" value="1"/>
</dbReference>
<comment type="similarity">
    <text evidence="2 10">Belongs to the peptidase S8 family.</text>
</comment>
<feature type="domain" description="Inhibitor I9" evidence="13">
    <location>
        <begin position="24"/>
        <end position="110"/>
    </location>
</feature>
<evidence type="ECO:0000313" key="15">
    <source>
        <dbReference type="EMBL" id="MQM09820.1"/>
    </source>
</evidence>